<comment type="caution">
    <text evidence="2">The sequence shown here is derived from an EMBL/GenBank/DDBJ whole genome shotgun (WGS) entry which is preliminary data.</text>
</comment>
<dbReference type="InterPro" id="IPR035093">
    <property type="entry name" value="RelE/ParE_toxin_dom_sf"/>
</dbReference>
<name>A0ABP9MAI1_9FLAO</name>
<evidence type="ECO:0000313" key="2">
    <source>
        <dbReference type="EMBL" id="GAA5092545.1"/>
    </source>
</evidence>
<dbReference type="EMBL" id="BAABHX010000003">
    <property type="protein sequence ID" value="GAA5092545.1"/>
    <property type="molecule type" value="Genomic_DNA"/>
</dbReference>
<dbReference type="Proteomes" id="UP001500353">
    <property type="component" value="Unassembled WGS sequence"/>
</dbReference>
<dbReference type="Gene3D" id="3.30.2310.20">
    <property type="entry name" value="RelE-like"/>
    <property type="match status" value="1"/>
</dbReference>
<evidence type="ECO:0000256" key="1">
    <source>
        <dbReference type="ARBA" id="ARBA00022649"/>
    </source>
</evidence>
<dbReference type="InterPro" id="IPR007712">
    <property type="entry name" value="RelE/ParE_toxin"/>
</dbReference>
<keyword evidence="1" id="KW-1277">Toxin-antitoxin system</keyword>
<dbReference type="SUPFAM" id="SSF143011">
    <property type="entry name" value="RelE-like"/>
    <property type="match status" value="1"/>
</dbReference>
<accession>A0ABP9MAI1</accession>
<proteinExistence type="predicted"/>
<keyword evidence="3" id="KW-1185">Reference proteome</keyword>
<dbReference type="Pfam" id="PF05016">
    <property type="entry name" value="ParE_toxin"/>
    <property type="match status" value="1"/>
</dbReference>
<evidence type="ECO:0000313" key="3">
    <source>
        <dbReference type="Proteomes" id="UP001500353"/>
    </source>
</evidence>
<organism evidence="2 3">
    <name type="scientific">Chryseobacterium ginsengisoli</name>
    <dbReference type="NCBI Taxonomy" id="363853"/>
    <lineage>
        <taxon>Bacteria</taxon>
        <taxon>Pseudomonadati</taxon>
        <taxon>Bacteroidota</taxon>
        <taxon>Flavobacteriia</taxon>
        <taxon>Flavobacteriales</taxon>
        <taxon>Weeksellaceae</taxon>
        <taxon>Chryseobacterium group</taxon>
        <taxon>Chryseobacterium</taxon>
    </lineage>
</organism>
<dbReference type="RefSeq" id="WP_345203544.1">
    <property type="nucleotide sequence ID" value="NZ_BAABHX010000003.1"/>
</dbReference>
<protein>
    <submittedName>
        <fullName evidence="2">Type II toxin-antitoxin system RelE/ParE family toxin</fullName>
    </submittedName>
</protein>
<gene>
    <name evidence="2" type="ORF">GCM10023210_21610</name>
</gene>
<sequence length="106" mass="12935">MEYKVVWSEFSEKQIDDIFNYYEQTSKSYQIALKIVTKILLAPDKLIYNPKIGQREFLLEEREVEYHYIVESNYKIIYSIDEENHYIKIADVFDTRQNPEKIDREK</sequence>
<reference evidence="3" key="1">
    <citation type="journal article" date="2019" name="Int. J. Syst. Evol. Microbiol.">
        <title>The Global Catalogue of Microorganisms (GCM) 10K type strain sequencing project: providing services to taxonomists for standard genome sequencing and annotation.</title>
        <authorList>
            <consortium name="The Broad Institute Genomics Platform"/>
            <consortium name="The Broad Institute Genome Sequencing Center for Infectious Disease"/>
            <person name="Wu L."/>
            <person name="Ma J."/>
        </authorList>
    </citation>
    <scope>NUCLEOTIDE SEQUENCE [LARGE SCALE GENOMIC DNA]</scope>
    <source>
        <strain evidence="3">JCM 18019</strain>
    </source>
</reference>